<proteinExistence type="inferred from homology"/>
<evidence type="ECO:0000256" key="9">
    <source>
        <dbReference type="HAMAP-Rule" id="MF_01106"/>
    </source>
</evidence>
<dbReference type="GO" id="GO:0004042">
    <property type="term" value="F:L-glutamate N-acetyltransferase activity"/>
    <property type="evidence" value="ECO:0007669"/>
    <property type="project" value="UniProtKB-UniRule"/>
</dbReference>
<dbReference type="GO" id="GO:0005737">
    <property type="term" value="C:cytoplasm"/>
    <property type="evidence" value="ECO:0007669"/>
    <property type="project" value="UniProtKB-SubCell"/>
</dbReference>
<evidence type="ECO:0000256" key="7">
    <source>
        <dbReference type="ARBA" id="ARBA00023315"/>
    </source>
</evidence>
<keyword evidence="3 9" id="KW-0055">Arginine biosynthesis</keyword>
<evidence type="ECO:0000256" key="8">
    <source>
        <dbReference type="ARBA" id="ARBA00049439"/>
    </source>
</evidence>
<feature type="binding site" evidence="9">
    <location>
        <position position="190"/>
    </location>
    <ligand>
        <name>substrate</name>
    </ligand>
</feature>
<evidence type="ECO:0000256" key="1">
    <source>
        <dbReference type="ARBA" id="ARBA00006774"/>
    </source>
</evidence>
<feature type="chain" id="PRO_5041497787" description="Arginine biosynthesis bifunctional protein ArgJ beta chain" evidence="9">
    <location>
        <begin position="190"/>
        <end position="406"/>
    </location>
</feature>
<evidence type="ECO:0000256" key="4">
    <source>
        <dbReference type="ARBA" id="ARBA00022605"/>
    </source>
</evidence>
<keyword evidence="9" id="KW-0511">Multifunctional enzyme</keyword>
<keyword evidence="7 9" id="KW-0012">Acyltransferase</keyword>
<dbReference type="SUPFAM" id="SSF56266">
    <property type="entry name" value="DmpA/ArgJ-like"/>
    <property type="match status" value="1"/>
</dbReference>
<dbReference type="Gene3D" id="3.60.70.12">
    <property type="entry name" value="L-amino peptidase D-ALA esterase/amidase"/>
    <property type="match status" value="1"/>
</dbReference>
<comment type="catalytic activity">
    <reaction evidence="9">
        <text>L-glutamate + acetyl-CoA = N-acetyl-L-glutamate + CoA + H(+)</text>
        <dbReference type="Rhea" id="RHEA:24292"/>
        <dbReference type="ChEBI" id="CHEBI:15378"/>
        <dbReference type="ChEBI" id="CHEBI:29985"/>
        <dbReference type="ChEBI" id="CHEBI:44337"/>
        <dbReference type="ChEBI" id="CHEBI:57287"/>
        <dbReference type="ChEBI" id="CHEBI:57288"/>
        <dbReference type="EC" id="2.3.1.1"/>
    </reaction>
</comment>
<dbReference type="FunFam" id="3.60.70.12:FF:000001">
    <property type="entry name" value="Arginine biosynthesis bifunctional protein ArgJ, chloroplastic"/>
    <property type="match status" value="1"/>
</dbReference>
<reference evidence="10" key="1">
    <citation type="journal article" date="2014" name="Int. J. Syst. Evol. Microbiol.">
        <title>Complete genome sequence of Corynebacterium casei LMG S-19264T (=DSM 44701T), isolated from a smear-ripened cheese.</title>
        <authorList>
            <consortium name="US DOE Joint Genome Institute (JGI-PGF)"/>
            <person name="Walter F."/>
            <person name="Albersmeier A."/>
            <person name="Kalinowski J."/>
            <person name="Ruckert C."/>
        </authorList>
    </citation>
    <scope>NUCLEOTIDE SEQUENCE</scope>
    <source>
        <strain evidence="10">NBRC 110071</strain>
    </source>
</reference>
<gene>
    <name evidence="9 10" type="primary">argJ</name>
    <name evidence="10" type="ORF">GCM10007876_37440</name>
</gene>
<feature type="binding site" evidence="9">
    <location>
        <position position="153"/>
    </location>
    <ligand>
        <name>substrate</name>
    </ligand>
</feature>
<evidence type="ECO:0000256" key="3">
    <source>
        <dbReference type="ARBA" id="ARBA00022571"/>
    </source>
</evidence>
<comment type="function">
    <text evidence="9">Catalyzes two activities which are involved in the cyclic version of arginine biosynthesis: the synthesis of N-acetylglutamate from glutamate and acetyl-CoA as the acetyl donor, and of ornithine by transacetylation between N(2)-acetylornithine and glutamate.</text>
</comment>
<feature type="binding site" evidence="9">
    <location>
        <position position="406"/>
    </location>
    <ligand>
        <name>substrate</name>
    </ligand>
</feature>
<comment type="subunit">
    <text evidence="2 9">Heterotetramer of two alpha and two beta chains.</text>
</comment>
<dbReference type="RefSeq" id="WP_284383623.1">
    <property type="nucleotide sequence ID" value="NZ_BSNM01000026.1"/>
</dbReference>
<evidence type="ECO:0000256" key="5">
    <source>
        <dbReference type="ARBA" id="ARBA00022679"/>
    </source>
</evidence>
<dbReference type="InterPro" id="IPR002813">
    <property type="entry name" value="Arg_biosynth_ArgJ"/>
</dbReference>
<comment type="pathway">
    <text evidence="9">Amino-acid biosynthesis; L-arginine biosynthesis; L-ornithine and N-acetyl-L-glutamate from L-glutamate and N(2)-acetyl-L-ornithine (cyclic): step 1/1.</text>
</comment>
<keyword evidence="4 9" id="KW-0028">Amino-acid biosynthesis</keyword>
<dbReference type="Proteomes" id="UP001161389">
    <property type="component" value="Unassembled WGS sequence"/>
</dbReference>
<name>A0AA37SD42_9GAMM</name>
<feature type="chain" id="PRO_5041497788" description="Arginine biosynthesis bifunctional protein ArgJ alpha chain" evidence="9">
    <location>
        <begin position="1"/>
        <end position="189"/>
    </location>
</feature>
<dbReference type="GO" id="GO:0006592">
    <property type="term" value="P:ornithine biosynthetic process"/>
    <property type="evidence" value="ECO:0007669"/>
    <property type="project" value="TreeGrafter"/>
</dbReference>
<feature type="site" description="Involved in the stabilization of negative charge on the oxyanion by the formation of the oxyanion hole" evidence="9">
    <location>
        <position position="116"/>
    </location>
</feature>
<evidence type="ECO:0000256" key="2">
    <source>
        <dbReference type="ARBA" id="ARBA00011475"/>
    </source>
</evidence>
<dbReference type="NCBIfam" id="TIGR00120">
    <property type="entry name" value="ArgJ"/>
    <property type="match status" value="1"/>
</dbReference>
<dbReference type="Gene3D" id="3.10.20.340">
    <property type="entry name" value="ArgJ beta chain, C-terminal domain"/>
    <property type="match status" value="1"/>
</dbReference>
<dbReference type="GO" id="GO:0004358">
    <property type="term" value="F:L-glutamate N-acetyltransferase activity, acting on acetyl-L-ornithine as donor"/>
    <property type="evidence" value="ECO:0007669"/>
    <property type="project" value="UniProtKB-UniRule"/>
</dbReference>
<dbReference type="EC" id="2.3.1.35" evidence="9"/>
<feature type="site" description="Involved in the stabilization of negative charge on the oxyanion by the formation of the oxyanion hole" evidence="9">
    <location>
        <position position="117"/>
    </location>
</feature>
<feature type="site" description="Cleavage; by autolysis" evidence="9">
    <location>
        <begin position="189"/>
        <end position="190"/>
    </location>
</feature>
<protein>
    <recommendedName>
        <fullName evidence="9">Arginine biosynthesis bifunctional protein ArgJ</fullName>
    </recommendedName>
    <domain>
        <recommendedName>
            <fullName evidence="9">Glutamate N-acetyltransferase</fullName>
            <ecNumber evidence="9">2.3.1.35</ecNumber>
        </recommendedName>
        <alternativeName>
            <fullName evidence="9">Ornithine acetyltransferase</fullName>
            <shortName evidence="9">OATase</shortName>
        </alternativeName>
        <alternativeName>
            <fullName evidence="9">Ornithine transacetylase</fullName>
        </alternativeName>
    </domain>
    <domain>
        <recommendedName>
            <fullName evidence="9">Amino-acid acetyltransferase</fullName>
            <ecNumber evidence="9">2.3.1.1</ecNumber>
        </recommendedName>
        <alternativeName>
            <fullName evidence="9">N-acetylglutamate synthase</fullName>
            <shortName evidence="9">AGSase</shortName>
        </alternativeName>
    </domain>
    <component>
        <recommendedName>
            <fullName evidence="9">Arginine biosynthesis bifunctional protein ArgJ alpha chain</fullName>
        </recommendedName>
    </component>
    <component>
        <recommendedName>
            <fullName evidence="9">Arginine biosynthesis bifunctional protein ArgJ beta chain</fullName>
        </recommendedName>
    </component>
</protein>
<dbReference type="EMBL" id="BSNM01000026">
    <property type="protein sequence ID" value="GLQ33264.1"/>
    <property type="molecule type" value="Genomic_DNA"/>
</dbReference>
<dbReference type="CDD" id="cd02152">
    <property type="entry name" value="OAT"/>
    <property type="match status" value="1"/>
</dbReference>
<feature type="binding site" evidence="9">
    <location>
        <position position="401"/>
    </location>
    <ligand>
        <name>substrate</name>
    </ligand>
</feature>
<dbReference type="AlphaFoldDB" id="A0AA37SD42"/>
<dbReference type="PANTHER" id="PTHR23100">
    <property type="entry name" value="ARGININE BIOSYNTHESIS BIFUNCTIONAL PROTEIN ARGJ"/>
    <property type="match status" value="1"/>
</dbReference>
<feature type="binding site" evidence="9">
    <location>
        <position position="179"/>
    </location>
    <ligand>
        <name>substrate</name>
    </ligand>
</feature>
<comment type="subcellular location">
    <subcellularLocation>
        <location evidence="9">Cytoplasm</location>
    </subcellularLocation>
</comment>
<dbReference type="GO" id="GO:0006526">
    <property type="term" value="P:L-arginine biosynthetic process"/>
    <property type="evidence" value="ECO:0007669"/>
    <property type="project" value="UniProtKB-UniRule"/>
</dbReference>
<dbReference type="InterPro" id="IPR016117">
    <property type="entry name" value="ArgJ-like_dom_sf"/>
</dbReference>
<reference evidence="10" key="2">
    <citation type="submission" date="2023-01" db="EMBL/GenBank/DDBJ databases">
        <title>Draft genome sequence of Litoribrevibacter albus strain NBRC 110071.</title>
        <authorList>
            <person name="Sun Q."/>
            <person name="Mori K."/>
        </authorList>
    </citation>
    <scope>NUCLEOTIDE SEQUENCE</scope>
    <source>
        <strain evidence="10">NBRC 110071</strain>
    </source>
</reference>
<dbReference type="Pfam" id="PF01960">
    <property type="entry name" value="ArgJ"/>
    <property type="match status" value="1"/>
</dbReference>
<dbReference type="FunFam" id="3.10.20.340:FF:000001">
    <property type="entry name" value="Arginine biosynthesis bifunctional protein ArgJ, chloroplastic"/>
    <property type="match status" value="1"/>
</dbReference>
<sequence>MATGNPTLPNLLPIDGVKIAIVSAGIKKPGRRDLVVFELAEGSCVAGVFTKNRFCAAPVLVSKEHLSKGSPRYLIVNTGNANAGTGEQGLRDAKATCDAVAQCYGVSASEVLPFSTGVIGENLPMDRLLSAIPTTKDALVADAWVDAASGIMTTDTRPKGASVSFEYQGHSITLTGISKGAGMIKPNMATMLGYVATDLAMDQEILQALLTETATKSFNRITVDSDTSTNDSCVLVATGKSSAPAITSEQDELYGLFKEKLQTLMITLAQAIIRDGEGATKFVTIQVENALSQDEALEVAFTVAHSPLVKTALFASDPNWGRILAAVGRANISEFDLNKLEIYLDDVCIVRDGGRATDYTEEAGQAVMNQEDILIRINMASGDASETVWTSDLSHDYVTINAEYRT</sequence>
<comment type="similarity">
    <text evidence="1 9">Belongs to the ArgJ family.</text>
</comment>
<keyword evidence="6 9" id="KW-0068">Autocatalytic cleavage</keyword>
<dbReference type="InterPro" id="IPR042195">
    <property type="entry name" value="ArgJ_beta_C"/>
</dbReference>
<accession>A0AA37SD42</accession>
<comment type="catalytic activity">
    <reaction evidence="8 9">
        <text>N(2)-acetyl-L-ornithine + L-glutamate = N-acetyl-L-glutamate + L-ornithine</text>
        <dbReference type="Rhea" id="RHEA:15349"/>
        <dbReference type="ChEBI" id="CHEBI:29985"/>
        <dbReference type="ChEBI" id="CHEBI:44337"/>
        <dbReference type="ChEBI" id="CHEBI:46911"/>
        <dbReference type="ChEBI" id="CHEBI:57805"/>
        <dbReference type="EC" id="2.3.1.35"/>
    </reaction>
</comment>
<feature type="active site" description="Nucleophile" evidence="9">
    <location>
        <position position="190"/>
    </location>
</feature>
<dbReference type="NCBIfam" id="NF003802">
    <property type="entry name" value="PRK05388.1"/>
    <property type="match status" value="1"/>
</dbReference>
<dbReference type="HAMAP" id="MF_01106">
    <property type="entry name" value="ArgJ"/>
    <property type="match status" value="1"/>
</dbReference>
<feature type="binding site" evidence="9">
    <location>
        <position position="277"/>
    </location>
    <ligand>
        <name>substrate</name>
    </ligand>
</feature>
<dbReference type="PANTHER" id="PTHR23100:SF0">
    <property type="entry name" value="ARGININE BIOSYNTHESIS BIFUNCTIONAL PROTEIN ARGJ, MITOCHONDRIAL"/>
    <property type="match status" value="1"/>
</dbReference>
<keyword evidence="5 9" id="KW-0808">Transferase</keyword>
<keyword evidence="9" id="KW-0963">Cytoplasm</keyword>
<comment type="pathway">
    <text evidence="9">Amino-acid biosynthesis; L-arginine biosynthesis; N(2)-acetyl-L-ornithine from L-glutamate: step 1/4.</text>
</comment>
<evidence type="ECO:0000313" key="10">
    <source>
        <dbReference type="EMBL" id="GLQ33264.1"/>
    </source>
</evidence>
<evidence type="ECO:0000313" key="11">
    <source>
        <dbReference type="Proteomes" id="UP001161389"/>
    </source>
</evidence>
<comment type="caution">
    <text evidence="10">The sequence shown here is derived from an EMBL/GenBank/DDBJ whole genome shotgun (WGS) entry which is preliminary data.</text>
</comment>
<keyword evidence="11" id="KW-1185">Reference proteome</keyword>
<dbReference type="EC" id="2.3.1.1" evidence="9"/>
<evidence type="ECO:0000256" key="6">
    <source>
        <dbReference type="ARBA" id="ARBA00022813"/>
    </source>
</evidence>
<organism evidence="10 11">
    <name type="scientific">Litoribrevibacter albus</name>
    <dbReference type="NCBI Taxonomy" id="1473156"/>
    <lineage>
        <taxon>Bacteria</taxon>
        <taxon>Pseudomonadati</taxon>
        <taxon>Pseudomonadota</taxon>
        <taxon>Gammaproteobacteria</taxon>
        <taxon>Oceanospirillales</taxon>
        <taxon>Oceanospirillaceae</taxon>
        <taxon>Litoribrevibacter</taxon>
    </lineage>
</organism>